<keyword evidence="1" id="KW-0805">Transcription regulation</keyword>
<dbReference type="EMBL" id="FRAF01000007">
    <property type="protein sequence ID" value="SHK01670.1"/>
    <property type="molecule type" value="Genomic_DNA"/>
</dbReference>
<dbReference type="SUPFAM" id="SSF55781">
    <property type="entry name" value="GAF domain-like"/>
    <property type="match status" value="1"/>
</dbReference>
<dbReference type="RefSeq" id="WP_072873521.1">
    <property type="nucleotide sequence ID" value="NZ_FRAF01000007.1"/>
</dbReference>
<evidence type="ECO:0000259" key="4">
    <source>
        <dbReference type="PROSITE" id="PS51077"/>
    </source>
</evidence>
<keyword evidence="7" id="KW-1185">Reference proteome</keyword>
<dbReference type="PROSITE" id="PS51077">
    <property type="entry name" value="HTH_ICLR"/>
    <property type="match status" value="1"/>
</dbReference>
<keyword evidence="3" id="KW-0804">Transcription</keyword>
<dbReference type="Proteomes" id="UP000184016">
    <property type="component" value="Unassembled WGS sequence"/>
</dbReference>
<accession>A0A1M6P193</accession>
<dbReference type="PROSITE" id="PS51078">
    <property type="entry name" value="ICLR_ED"/>
    <property type="match status" value="1"/>
</dbReference>
<dbReference type="GO" id="GO:0045892">
    <property type="term" value="P:negative regulation of DNA-templated transcription"/>
    <property type="evidence" value="ECO:0007669"/>
    <property type="project" value="TreeGrafter"/>
</dbReference>
<dbReference type="InterPro" id="IPR036388">
    <property type="entry name" value="WH-like_DNA-bd_sf"/>
</dbReference>
<evidence type="ECO:0000259" key="5">
    <source>
        <dbReference type="PROSITE" id="PS51078"/>
    </source>
</evidence>
<dbReference type="InterPro" id="IPR050707">
    <property type="entry name" value="HTH_MetabolicPath_Reg"/>
</dbReference>
<dbReference type="PANTHER" id="PTHR30136:SF35">
    <property type="entry name" value="HTH-TYPE TRANSCRIPTIONAL REGULATOR RV1719"/>
    <property type="match status" value="1"/>
</dbReference>
<dbReference type="Pfam" id="PF09339">
    <property type="entry name" value="HTH_IclR"/>
    <property type="match status" value="1"/>
</dbReference>
<evidence type="ECO:0000313" key="6">
    <source>
        <dbReference type="EMBL" id="SHK01670.1"/>
    </source>
</evidence>
<organism evidence="6 7">
    <name type="scientific">Alicyclobacillus tolerans</name>
    <dbReference type="NCBI Taxonomy" id="90970"/>
    <lineage>
        <taxon>Bacteria</taxon>
        <taxon>Bacillati</taxon>
        <taxon>Bacillota</taxon>
        <taxon>Bacilli</taxon>
        <taxon>Bacillales</taxon>
        <taxon>Alicyclobacillaceae</taxon>
        <taxon>Alicyclobacillus</taxon>
    </lineage>
</organism>
<proteinExistence type="predicted"/>
<dbReference type="SUPFAM" id="SSF46785">
    <property type="entry name" value="Winged helix' DNA-binding domain"/>
    <property type="match status" value="1"/>
</dbReference>
<sequence>MDIWLEPDSSKDKTRTSQTLARGLRILDCFVTYGEELGVAELSNLLHLPRTVVARLVTTLAEHGYLAQNQENKKYRLGMSAYILGMHANREYSLRQMAWPSMQCLAASSGETVSLTMLDEERLVGICIASIDSPLPIKLTTRTGSVLPLHRGATRKILLAYASEAIKETVLTQLQEISQSSPDSVESLKKELLEIRRKGYAYSEEELDDGAFAVAAPILTEKGELLAGIGVAGPIYRKTEESLQRLISLILSSAREIEKRWTQPL</sequence>
<dbReference type="Pfam" id="PF01614">
    <property type="entry name" value="IclR_C"/>
    <property type="match status" value="1"/>
</dbReference>
<keyword evidence="2" id="KW-0238">DNA-binding</keyword>
<dbReference type="InterPro" id="IPR036390">
    <property type="entry name" value="WH_DNA-bd_sf"/>
</dbReference>
<dbReference type="InterPro" id="IPR029016">
    <property type="entry name" value="GAF-like_dom_sf"/>
</dbReference>
<dbReference type="SMART" id="SM00346">
    <property type="entry name" value="HTH_ICLR"/>
    <property type="match status" value="1"/>
</dbReference>
<dbReference type="GO" id="GO:0003677">
    <property type="term" value="F:DNA binding"/>
    <property type="evidence" value="ECO:0007669"/>
    <property type="project" value="UniProtKB-KW"/>
</dbReference>
<gene>
    <name evidence="6" type="ORF">SAMN05443507_10754</name>
</gene>
<feature type="domain" description="IclR-ED" evidence="5">
    <location>
        <begin position="80"/>
        <end position="263"/>
    </location>
</feature>
<reference evidence="7" key="1">
    <citation type="submission" date="2016-11" db="EMBL/GenBank/DDBJ databases">
        <authorList>
            <person name="Varghese N."/>
            <person name="Submissions S."/>
        </authorList>
    </citation>
    <scope>NUCLEOTIDE SEQUENCE [LARGE SCALE GENOMIC DNA]</scope>
    <source>
        <strain evidence="7">USBA-503</strain>
    </source>
</reference>
<dbReference type="STRING" id="1830138.SAMN05443507_10754"/>
<evidence type="ECO:0000256" key="3">
    <source>
        <dbReference type="ARBA" id="ARBA00023163"/>
    </source>
</evidence>
<name>A0A1M6P193_9BACL</name>
<dbReference type="InterPro" id="IPR005471">
    <property type="entry name" value="Tscrpt_reg_IclR_N"/>
</dbReference>
<protein>
    <submittedName>
        <fullName evidence="6">Transcriptional regulator, IclR family</fullName>
    </submittedName>
</protein>
<dbReference type="OrthoDB" id="9791752at2"/>
<dbReference type="InterPro" id="IPR014757">
    <property type="entry name" value="Tscrpt_reg_IclR_C"/>
</dbReference>
<evidence type="ECO:0000256" key="2">
    <source>
        <dbReference type="ARBA" id="ARBA00023125"/>
    </source>
</evidence>
<dbReference type="PANTHER" id="PTHR30136">
    <property type="entry name" value="HELIX-TURN-HELIX TRANSCRIPTIONAL REGULATOR, ICLR FAMILY"/>
    <property type="match status" value="1"/>
</dbReference>
<feature type="domain" description="HTH iclR-type" evidence="4">
    <location>
        <begin position="17"/>
        <end position="79"/>
    </location>
</feature>
<dbReference type="Gene3D" id="1.10.10.10">
    <property type="entry name" value="Winged helix-like DNA-binding domain superfamily/Winged helix DNA-binding domain"/>
    <property type="match status" value="1"/>
</dbReference>
<evidence type="ECO:0000313" key="7">
    <source>
        <dbReference type="Proteomes" id="UP000184016"/>
    </source>
</evidence>
<dbReference type="Gene3D" id="3.30.450.40">
    <property type="match status" value="1"/>
</dbReference>
<evidence type="ECO:0000256" key="1">
    <source>
        <dbReference type="ARBA" id="ARBA00023015"/>
    </source>
</evidence>
<dbReference type="AlphaFoldDB" id="A0A1M6P193"/>
<dbReference type="GO" id="GO:0003700">
    <property type="term" value="F:DNA-binding transcription factor activity"/>
    <property type="evidence" value="ECO:0007669"/>
    <property type="project" value="TreeGrafter"/>
</dbReference>